<dbReference type="PANTHER" id="PTHR33932:SF4">
    <property type="entry name" value="NA(+)_H(+) ANTIPORTER SUBUNIT B"/>
    <property type="match status" value="1"/>
</dbReference>
<reference evidence="8" key="1">
    <citation type="submission" date="2022-09" db="EMBL/GenBank/DDBJ databases">
        <title>Haloadaptaus new haloarchaeum isolated from saline soil.</title>
        <authorList>
            <person name="Duran-Viseras A."/>
            <person name="Sanchez-Porro C."/>
            <person name="Ventosa A."/>
        </authorList>
    </citation>
    <scope>NUCLEOTIDE SEQUENCE</scope>
    <source>
        <strain evidence="8">F3-133</strain>
    </source>
</reference>
<accession>A0A9Q4C3T0</accession>
<keyword evidence="9" id="KW-1185">Reference proteome</keyword>
<evidence type="ECO:0000313" key="8">
    <source>
        <dbReference type="EMBL" id="MCX2819342.1"/>
    </source>
</evidence>
<feature type="transmembrane region" description="Helical" evidence="6">
    <location>
        <begin position="116"/>
        <end position="134"/>
    </location>
</feature>
<dbReference type="Pfam" id="PF04039">
    <property type="entry name" value="MnhB"/>
    <property type="match status" value="1"/>
</dbReference>
<keyword evidence="2" id="KW-1003">Cell membrane</keyword>
<keyword evidence="5 6" id="KW-0472">Membrane</keyword>
<proteinExistence type="predicted"/>
<dbReference type="EMBL" id="RKLV01000007">
    <property type="protein sequence ID" value="MCX2819342.1"/>
    <property type="molecule type" value="Genomic_DNA"/>
</dbReference>
<evidence type="ECO:0000259" key="7">
    <source>
        <dbReference type="Pfam" id="PF04039"/>
    </source>
</evidence>
<dbReference type="RefSeq" id="WP_266087521.1">
    <property type="nucleotide sequence ID" value="NZ_RKLV01000007.1"/>
</dbReference>
<feature type="transmembrane region" description="Helical" evidence="6">
    <location>
        <begin position="72"/>
        <end position="96"/>
    </location>
</feature>
<evidence type="ECO:0000256" key="5">
    <source>
        <dbReference type="ARBA" id="ARBA00023136"/>
    </source>
</evidence>
<feature type="transmembrane region" description="Helical" evidence="6">
    <location>
        <begin position="43"/>
        <end position="60"/>
    </location>
</feature>
<comment type="caution">
    <text evidence="8">The sequence shown here is derived from an EMBL/GenBank/DDBJ whole genome shotgun (WGS) entry which is preliminary data.</text>
</comment>
<dbReference type="Proteomes" id="UP001149411">
    <property type="component" value="Unassembled WGS sequence"/>
</dbReference>
<name>A0A9Q4C3T0_9EURY</name>
<dbReference type="GO" id="GO:0005886">
    <property type="term" value="C:plasma membrane"/>
    <property type="evidence" value="ECO:0007669"/>
    <property type="project" value="UniProtKB-SubCell"/>
</dbReference>
<dbReference type="InterPro" id="IPR007182">
    <property type="entry name" value="MnhB"/>
</dbReference>
<evidence type="ECO:0000256" key="4">
    <source>
        <dbReference type="ARBA" id="ARBA00022989"/>
    </source>
</evidence>
<dbReference type="AlphaFoldDB" id="A0A9Q4C3T0"/>
<dbReference type="NCBIfam" id="NF009160">
    <property type="entry name" value="PRK12505.1"/>
    <property type="match status" value="1"/>
</dbReference>
<evidence type="ECO:0000313" key="9">
    <source>
        <dbReference type="Proteomes" id="UP001149411"/>
    </source>
</evidence>
<keyword evidence="4 6" id="KW-1133">Transmembrane helix</keyword>
<protein>
    <submittedName>
        <fullName evidence="8">Cation:proton antiporter</fullName>
    </submittedName>
</protein>
<sequence length="140" mass="14384">MRRTYFESPIVMTTVRLVAPFALTYGAFVTLHGAESPGGGFQGGVVVAATVITVAFAFGVRPTVDWVDERVVVGVFAGGMLAFGAVTVGTVLLGGAVLQVDLLPVSIKYGIEAVEVFIGAIVAGVVTSLFFLLSEGGDGE</sequence>
<evidence type="ECO:0000256" key="3">
    <source>
        <dbReference type="ARBA" id="ARBA00022692"/>
    </source>
</evidence>
<keyword evidence="3 6" id="KW-0812">Transmembrane</keyword>
<evidence type="ECO:0000256" key="1">
    <source>
        <dbReference type="ARBA" id="ARBA00004651"/>
    </source>
</evidence>
<feature type="domain" description="Na+/H+ antiporter MnhB subunit-related protein" evidence="7">
    <location>
        <begin position="10"/>
        <end position="127"/>
    </location>
</feature>
<evidence type="ECO:0000256" key="6">
    <source>
        <dbReference type="SAM" id="Phobius"/>
    </source>
</evidence>
<evidence type="ECO:0000256" key="2">
    <source>
        <dbReference type="ARBA" id="ARBA00022475"/>
    </source>
</evidence>
<comment type="subcellular location">
    <subcellularLocation>
        <location evidence="1">Cell membrane</location>
        <topology evidence="1">Multi-pass membrane protein</topology>
    </subcellularLocation>
</comment>
<dbReference type="InterPro" id="IPR050622">
    <property type="entry name" value="CPA3_antiporter_subunitB"/>
</dbReference>
<organism evidence="8 9">
    <name type="scientific">Halorutilus salinus</name>
    <dbReference type="NCBI Taxonomy" id="2487751"/>
    <lineage>
        <taxon>Archaea</taxon>
        <taxon>Methanobacteriati</taxon>
        <taxon>Methanobacteriota</taxon>
        <taxon>Stenosarchaea group</taxon>
        <taxon>Halobacteria</taxon>
        <taxon>Halorutilales</taxon>
        <taxon>Halorutilaceae</taxon>
        <taxon>Halorutilus</taxon>
    </lineage>
</organism>
<dbReference type="PANTHER" id="PTHR33932">
    <property type="entry name" value="NA(+)/H(+) ANTIPORTER SUBUNIT B"/>
    <property type="match status" value="1"/>
</dbReference>
<gene>
    <name evidence="8" type="ORF">EGH25_08250</name>
</gene>